<organism evidence="4 5">
    <name type="scientific">Galerina marginata (strain CBS 339.88)</name>
    <dbReference type="NCBI Taxonomy" id="685588"/>
    <lineage>
        <taxon>Eukaryota</taxon>
        <taxon>Fungi</taxon>
        <taxon>Dikarya</taxon>
        <taxon>Basidiomycota</taxon>
        <taxon>Agaricomycotina</taxon>
        <taxon>Agaricomycetes</taxon>
        <taxon>Agaricomycetidae</taxon>
        <taxon>Agaricales</taxon>
        <taxon>Agaricineae</taxon>
        <taxon>Strophariaceae</taxon>
        <taxon>Galerina</taxon>
    </lineage>
</organism>
<evidence type="ECO:0000259" key="3">
    <source>
        <dbReference type="Pfam" id="PF11790"/>
    </source>
</evidence>
<dbReference type="Pfam" id="PF11790">
    <property type="entry name" value="Glyco_hydro_cc"/>
    <property type="match status" value="1"/>
</dbReference>
<dbReference type="GO" id="GO:0071966">
    <property type="term" value="P:fungal-type cell wall polysaccharide metabolic process"/>
    <property type="evidence" value="ECO:0007669"/>
    <property type="project" value="TreeGrafter"/>
</dbReference>
<keyword evidence="1" id="KW-0472">Membrane</keyword>
<feature type="transmembrane region" description="Helical" evidence="1">
    <location>
        <begin position="308"/>
        <end position="327"/>
    </location>
</feature>
<evidence type="ECO:0000313" key="5">
    <source>
        <dbReference type="Proteomes" id="UP000027222"/>
    </source>
</evidence>
<dbReference type="OrthoDB" id="43654at2759"/>
<dbReference type="SUPFAM" id="SSF51445">
    <property type="entry name" value="(Trans)glycosidases"/>
    <property type="match status" value="1"/>
</dbReference>
<sequence>MLASVSFLSLALWTSLAIAHSKNPKRGIGYAGDVPGDVINANQTNSIISWEYNWSNLPPDYLATSNLKYIPMQWGSVGIDSFQDDVKAQGADTILAFNEPDFVNESNMLPEDAAKLWIQFIQPLKSLGIRLGGPAVTASPTGRPWLTSFLQACTNCTIDFLPLHWYGSGTEGFYGYIWDVHTQFPQYPIWITEYAETSTNDSVVLDFMNQTITYLDTLTWIERYSWFGYFRPRPDVHYNLLRDDGGLNALGELYTGAKTVHTQNITTGPTSTYRTVNGADNPTQAPATSWPALLNSAQSARGPMASGLQLSFLAITLASGFFGVLWTTW</sequence>
<keyword evidence="2" id="KW-0732">Signal</keyword>
<protein>
    <recommendedName>
        <fullName evidence="3">Asl1-like glycosyl hydrolase catalytic domain-containing protein</fullName>
    </recommendedName>
</protein>
<dbReference type="HOGENOM" id="CLU_040908_3_0_1"/>
<dbReference type="STRING" id="685588.A0A067U2B9"/>
<evidence type="ECO:0000256" key="1">
    <source>
        <dbReference type="SAM" id="Phobius"/>
    </source>
</evidence>
<gene>
    <name evidence="4" type="ORF">GALMADRAFT_1324608</name>
</gene>
<accession>A0A067U2B9</accession>
<dbReference type="GO" id="GO:0009277">
    <property type="term" value="C:fungal-type cell wall"/>
    <property type="evidence" value="ECO:0007669"/>
    <property type="project" value="TreeGrafter"/>
</dbReference>
<keyword evidence="1" id="KW-1133">Transmembrane helix</keyword>
<keyword evidence="1" id="KW-0812">Transmembrane</keyword>
<dbReference type="EMBL" id="KL142367">
    <property type="protein sequence ID" value="KDR85533.1"/>
    <property type="molecule type" value="Genomic_DNA"/>
</dbReference>
<dbReference type="Gene3D" id="3.20.20.80">
    <property type="entry name" value="Glycosidases"/>
    <property type="match status" value="1"/>
</dbReference>
<dbReference type="PANTHER" id="PTHR34154:SF3">
    <property type="entry name" value="ALKALI-SENSITIVE LINKAGE PROTEIN 1"/>
    <property type="match status" value="1"/>
</dbReference>
<reference evidence="5" key="1">
    <citation type="journal article" date="2014" name="Proc. Natl. Acad. Sci. U.S.A.">
        <title>Extensive sampling of basidiomycete genomes demonstrates inadequacy of the white-rot/brown-rot paradigm for wood decay fungi.</title>
        <authorList>
            <person name="Riley R."/>
            <person name="Salamov A.A."/>
            <person name="Brown D.W."/>
            <person name="Nagy L.G."/>
            <person name="Floudas D."/>
            <person name="Held B.W."/>
            <person name="Levasseur A."/>
            <person name="Lombard V."/>
            <person name="Morin E."/>
            <person name="Otillar R."/>
            <person name="Lindquist E.A."/>
            <person name="Sun H."/>
            <person name="LaButti K.M."/>
            <person name="Schmutz J."/>
            <person name="Jabbour D."/>
            <person name="Luo H."/>
            <person name="Baker S.E."/>
            <person name="Pisabarro A.G."/>
            <person name="Walton J.D."/>
            <person name="Blanchette R.A."/>
            <person name="Henrissat B."/>
            <person name="Martin F."/>
            <person name="Cullen D."/>
            <person name="Hibbett D.S."/>
            <person name="Grigoriev I.V."/>
        </authorList>
    </citation>
    <scope>NUCLEOTIDE SEQUENCE [LARGE SCALE GENOMIC DNA]</scope>
    <source>
        <strain evidence="5">CBS 339.88</strain>
    </source>
</reference>
<feature type="chain" id="PRO_5001647438" description="Asl1-like glycosyl hydrolase catalytic domain-containing protein" evidence="2">
    <location>
        <begin position="20"/>
        <end position="329"/>
    </location>
</feature>
<dbReference type="InterPro" id="IPR053183">
    <property type="entry name" value="ASL1"/>
</dbReference>
<proteinExistence type="predicted"/>
<dbReference type="PANTHER" id="PTHR34154">
    <property type="entry name" value="ALKALI-SENSITIVE LINKAGE PROTEIN 1"/>
    <property type="match status" value="1"/>
</dbReference>
<dbReference type="Proteomes" id="UP000027222">
    <property type="component" value="Unassembled WGS sequence"/>
</dbReference>
<feature type="domain" description="Asl1-like glycosyl hydrolase catalytic" evidence="3">
    <location>
        <begin position="38"/>
        <end position="254"/>
    </location>
</feature>
<keyword evidence="5" id="KW-1185">Reference proteome</keyword>
<evidence type="ECO:0000313" key="4">
    <source>
        <dbReference type="EMBL" id="KDR85533.1"/>
    </source>
</evidence>
<dbReference type="AlphaFoldDB" id="A0A067U2B9"/>
<dbReference type="InterPro" id="IPR017853">
    <property type="entry name" value="GH"/>
</dbReference>
<evidence type="ECO:0000256" key="2">
    <source>
        <dbReference type="SAM" id="SignalP"/>
    </source>
</evidence>
<feature type="signal peptide" evidence="2">
    <location>
        <begin position="1"/>
        <end position="19"/>
    </location>
</feature>
<dbReference type="InterPro" id="IPR024655">
    <property type="entry name" value="Asl1_glyco_hydro_catalytic"/>
</dbReference>
<name>A0A067U2B9_GALM3</name>